<keyword evidence="7" id="KW-1185">Reference proteome</keyword>
<dbReference type="PANTHER" id="PTHR46847:SF1">
    <property type="entry name" value="D-ALLOSE-BINDING PERIPLASMIC PROTEIN-RELATED"/>
    <property type="match status" value="1"/>
</dbReference>
<dbReference type="RefSeq" id="WP_273846155.1">
    <property type="nucleotide sequence ID" value="NZ_JAQQWT010000016.1"/>
</dbReference>
<evidence type="ECO:0000259" key="5">
    <source>
        <dbReference type="Pfam" id="PF13407"/>
    </source>
</evidence>
<dbReference type="EMBL" id="JBHLTR010000011">
    <property type="protein sequence ID" value="MFC0559155.1"/>
    <property type="molecule type" value="Genomic_DNA"/>
</dbReference>
<dbReference type="InterPro" id="IPR025997">
    <property type="entry name" value="SBP_2_dom"/>
</dbReference>
<name>A0ABV6NEH2_9BACI</name>
<dbReference type="Proteomes" id="UP001589833">
    <property type="component" value="Unassembled WGS sequence"/>
</dbReference>
<keyword evidence="4" id="KW-1133">Transmembrane helix</keyword>
<gene>
    <name evidence="6" type="ORF">ACFFH4_08835</name>
</gene>
<proteinExistence type="inferred from homology"/>
<dbReference type="InterPro" id="IPR028082">
    <property type="entry name" value="Peripla_BP_I"/>
</dbReference>
<feature type="domain" description="Periplasmic binding protein" evidence="5">
    <location>
        <begin position="52"/>
        <end position="300"/>
    </location>
</feature>
<evidence type="ECO:0000313" key="6">
    <source>
        <dbReference type="EMBL" id="MFC0559155.1"/>
    </source>
</evidence>
<comment type="similarity">
    <text evidence="2">Belongs to the bacterial solute-binding protein 2 family.</text>
</comment>
<dbReference type="SUPFAM" id="SSF53822">
    <property type="entry name" value="Periplasmic binding protein-like I"/>
    <property type="match status" value="1"/>
</dbReference>
<keyword evidence="4" id="KW-0472">Membrane</keyword>
<sequence>MYRHLKLYLFIVGVLTTITLFIFISMSISKLFTIDNELMQQTQEKLPSYHFVLISEEVDNDYWRLVEKGAREAEKYYDVYVEYKGPKRSNLKEHIKLVEMAVASKVDGIITQALSEEDFSPIINDAVKKGIPVITIDTDAPTSDRAAYIGTDNYYSGILAGKTIIEDTVGKVNVGIITGNFDSEHQKLRVQGFMDMIKDVDRINVVAIEESNISRLEAEQKAYQLLKQHEEINAFYGTSALDGSGIVAAIHKTKKNDLYVIAFDTLVETVELLEKDEIQAIVAQEPFEMGFKSVEILMEEIHFQPKSTVNHTNTTIIRKKDLTNIEREMQVIGDTYD</sequence>
<dbReference type="CDD" id="cd06314">
    <property type="entry name" value="PBP1_tmGBP"/>
    <property type="match status" value="1"/>
</dbReference>
<reference evidence="6 7" key="1">
    <citation type="submission" date="2024-09" db="EMBL/GenBank/DDBJ databases">
        <authorList>
            <person name="Sun Q."/>
            <person name="Mori K."/>
        </authorList>
    </citation>
    <scope>NUCLEOTIDE SEQUENCE [LARGE SCALE GENOMIC DNA]</scope>
    <source>
        <strain evidence="6 7">NCAIM B.02301</strain>
    </source>
</reference>
<organism evidence="6 7">
    <name type="scientific">Halalkalibacter alkalisediminis</name>
    <dbReference type="NCBI Taxonomy" id="935616"/>
    <lineage>
        <taxon>Bacteria</taxon>
        <taxon>Bacillati</taxon>
        <taxon>Bacillota</taxon>
        <taxon>Bacilli</taxon>
        <taxon>Bacillales</taxon>
        <taxon>Bacillaceae</taxon>
        <taxon>Halalkalibacter</taxon>
    </lineage>
</organism>
<dbReference type="Gene3D" id="3.40.50.2300">
    <property type="match status" value="2"/>
</dbReference>
<evidence type="ECO:0000313" key="7">
    <source>
        <dbReference type="Proteomes" id="UP001589833"/>
    </source>
</evidence>
<dbReference type="PANTHER" id="PTHR46847">
    <property type="entry name" value="D-ALLOSE-BINDING PERIPLASMIC PROTEIN-RELATED"/>
    <property type="match status" value="1"/>
</dbReference>
<protein>
    <submittedName>
        <fullName evidence="6">Sugar-binding protein</fullName>
    </submittedName>
</protein>
<comment type="subcellular location">
    <subcellularLocation>
        <location evidence="1">Cell envelope</location>
    </subcellularLocation>
</comment>
<evidence type="ECO:0000256" key="1">
    <source>
        <dbReference type="ARBA" id="ARBA00004196"/>
    </source>
</evidence>
<evidence type="ECO:0000256" key="4">
    <source>
        <dbReference type="SAM" id="Phobius"/>
    </source>
</evidence>
<feature type="transmembrane region" description="Helical" evidence="4">
    <location>
        <begin position="7"/>
        <end position="28"/>
    </location>
</feature>
<accession>A0ABV6NEH2</accession>
<keyword evidence="4" id="KW-0812">Transmembrane</keyword>
<evidence type="ECO:0000256" key="2">
    <source>
        <dbReference type="ARBA" id="ARBA00007639"/>
    </source>
</evidence>
<evidence type="ECO:0000256" key="3">
    <source>
        <dbReference type="ARBA" id="ARBA00022729"/>
    </source>
</evidence>
<keyword evidence="3" id="KW-0732">Signal</keyword>
<comment type="caution">
    <text evidence="6">The sequence shown here is derived from an EMBL/GenBank/DDBJ whole genome shotgun (WGS) entry which is preliminary data.</text>
</comment>
<dbReference type="Pfam" id="PF13407">
    <property type="entry name" value="Peripla_BP_4"/>
    <property type="match status" value="1"/>
</dbReference>